<gene>
    <name evidence="5" type="ORF">LTR09_006680</name>
</gene>
<dbReference type="InterPro" id="IPR021109">
    <property type="entry name" value="Peptidase_aspartic_dom_sf"/>
</dbReference>
<keyword evidence="6" id="KW-1185">Reference proteome</keyword>
<dbReference type="GO" id="GO:0000324">
    <property type="term" value="C:fungal-type vacuole"/>
    <property type="evidence" value="ECO:0007669"/>
    <property type="project" value="TreeGrafter"/>
</dbReference>
<keyword evidence="3" id="KW-1133">Transmembrane helix</keyword>
<dbReference type="PROSITE" id="PS51767">
    <property type="entry name" value="PEPTIDASE_A1"/>
    <property type="match status" value="1"/>
</dbReference>
<dbReference type="InterPro" id="IPR033121">
    <property type="entry name" value="PEPTIDASE_A1"/>
</dbReference>
<reference evidence="5" key="1">
    <citation type="submission" date="2023-04" db="EMBL/GenBank/DDBJ databases">
        <title>Black Yeasts Isolated from many extreme environments.</title>
        <authorList>
            <person name="Coleine C."/>
            <person name="Stajich J.E."/>
            <person name="Selbmann L."/>
        </authorList>
    </citation>
    <scope>NUCLEOTIDE SEQUENCE</scope>
    <source>
        <strain evidence="5">CCFEE 5312</strain>
    </source>
</reference>
<feature type="transmembrane region" description="Helical" evidence="3">
    <location>
        <begin position="416"/>
        <end position="440"/>
    </location>
</feature>
<dbReference type="Proteomes" id="UP001271007">
    <property type="component" value="Unassembled WGS sequence"/>
</dbReference>
<accession>A0AAJ0G7I1</accession>
<evidence type="ECO:0000256" key="3">
    <source>
        <dbReference type="SAM" id="Phobius"/>
    </source>
</evidence>
<evidence type="ECO:0000259" key="4">
    <source>
        <dbReference type="PROSITE" id="PS51767"/>
    </source>
</evidence>
<dbReference type="PRINTS" id="PR00792">
    <property type="entry name" value="PEPSIN"/>
</dbReference>
<comment type="similarity">
    <text evidence="1">Belongs to the peptidase A1 family.</text>
</comment>
<keyword evidence="3" id="KW-0472">Membrane</keyword>
<proteinExistence type="inferred from homology"/>
<comment type="caution">
    <text evidence="5">The sequence shown here is derived from an EMBL/GenBank/DDBJ whole genome shotgun (WGS) entry which is preliminary data.</text>
</comment>
<dbReference type="InterPro" id="IPR001461">
    <property type="entry name" value="Aspartic_peptidase_A1"/>
</dbReference>
<keyword evidence="3" id="KW-0812">Transmembrane</keyword>
<dbReference type="Gene3D" id="2.40.70.10">
    <property type="entry name" value="Acid Proteases"/>
    <property type="match status" value="2"/>
</dbReference>
<dbReference type="AlphaFoldDB" id="A0AAJ0G7I1"/>
<dbReference type="PANTHER" id="PTHR47966">
    <property type="entry name" value="BETA-SITE APP-CLEAVING ENZYME, ISOFORM A-RELATED"/>
    <property type="match status" value="1"/>
</dbReference>
<feature type="region of interest" description="Disordered" evidence="2">
    <location>
        <begin position="489"/>
        <end position="516"/>
    </location>
</feature>
<evidence type="ECO:0000256" key="2">
    <source>
        <dbReference type="SAM" id="MobiDB-lite"/>
    </source>
</evidence>
<evidence type="ECO:0000313" key="6">
    <source>
        <dbReference type="Proteomes" id="UP001271007"/>
    </source>
</evidence>
<feature type="domain" description="Peptidase A1" evidence="4">
    <location>
        <begin position="29"/>
        <end position="384"/>
    </location>
</feature>
<dbReference type="CDD" id="cd05471">
    <property type="entry name" value="pepsin_like"/>
    <property type="match status" value="1"/>
</dbReference>
<dbReference type="Pfam" id="PF00026">
    <property type="entry name" value="Asp"/>
    <property type="match status" value="1"/>
</dbReference>
<organism evidence="5 6">
    <name type="scientific">Extremus antarcticus</name>
    <dbReference type="NCBI Taxonomy" id="702011"/>
    <lineage>
        <taxon>Eukaryota</taxon>
        <taxon>Fungi</taxon>
        <taxon>Dikarya</taxon>
        <taxon>Ascomycota</taxon>
        <taxon>Pezizomycotina</taxon>
        <taxon>Dothideomycetes</taxon>
        <taxon>Dothideomycetidae</taxon>
        <taxon>Mycosphaerellales</taxon>
        <taxon>Extremaceae</taxon>
        <taxon>Extremus</taxon>
    </lineage>
</organism>
<dbReference type="InterPro" id="IPR034164">
    <property type="entry name" value="Pepsin-like_dom"/>
</dbReference>
<evidence type="ECO:0000256" key="1">
    <source>
        <dbReference type="ARBA" id="ARBA00007447"/>
    </source>
</evidence>
<name>A0AAJ0G7I1_9PEZI</name>
<evidence type="ECO:0000313" key="5">
    <source>
        <dbReference type="EMBL" id="KAK3052088.1"/>
    </source>
</evidence>
<dbReference type="GO" id="GO:0006508">
    <property type="term" value="P:proteolysis"/>
    <property type="evidence" value="ECO:0007669"/>
    <property type="project" value="InterPro"/>
</dbReference>
<sequence>MSVEARSAVPAPFSITPSWYWSGDDGAWATFSIAVGTPPQSFHILPSTTGAETWVPIPEGCEGILTNIPDCGILRGVEEGRGFETNASSTWNLLGIYELETEQNLWGPTGNPGQYGLDTVSLKSYPSGEHLELSSQTVAGVATANVWLGSVGLGIADGSFANVKQGIPSLLETMKSQNYTPSRSFGYAAGASYSAPQDYGSLILGGYDQARFVPSHLNFSLGGTESKTLPLSIASIIAENTIQGTLALLPGGDAITTIIDSTVAQMWLPQNVCDLFAQAFGLTYDTSTGMYLVNSTIHRQLVESNPTVTFAIGSTAQSSSTSNIELPYTAFDLQAGIPLFNTSTNYFPLRVAANESQQVLGRAFLQEAYIFVDWDREYFTIGQAIHQNSTTNIVPVLSPSSDSATGGKSSGIGTGAIAGIAIGACAVIAALVGLAAFLVMRSRKRQRAAKAKGEMPMELHSDHIKPPEIMSAQVYELQEGENSKHELHGTHAKPLLELQADTPEQELDGDGERFGRYGWDKKPNTYYELP</sequence>
<protein>
    <recommendedName>
        <fullName evidence="4">Peptidase A1 domain-containing protein</fullName>
    </recommendedName>
</protein>
<dbReference type="GO" id="GO:0004190">
    <property type="term" value="F:aspartic-type endopeptidase activity"/>
    <property type="evidence" value="ECO:0007669"/>
    <property type="project" value="InterPro"/>
</dbReference>
<dbReference type="PANTHER" id="PTHR47966:SF51">
    <property type="entry name" value="BETA-SITE APP-CLEAVING ENZYME, ISOFORM A-RELATED"/>
    <property type="match status" value="1"/>
</dbReference>
<dbReference type="EMBL" id="JAWDJX010000022">
    <property type="protein sequence ID" value="KAK3052088.1"/>
    <property type="molecule type" value="Genomic_DNA"/>
</dbReference>
<dbReference type="SUPFAM" id="SSF50630">
    <property type="entry name" value="Acid proteases"/>
    <property type="match status" value="1"/>
</dbReference>